<protein>
    <submittedName>
        <fullName evidence="7">MFS transporter</fullName>
    </submittedName>
</protein>
<dbReference type="AlphaFoldDB" id="A0A0W8IHR9"/>
<feature type="transmembrane region" description="Helical" evidence="5">
    <location>
        <begin position="374"/>
        <end position="402"/>
    </location>
</feature>
<evidence type="ECO:0000313" key="7">
    <source>
        <dbReference type="EMBL" id="KUG59430.1"/>
    </source>
</evidence>
<feature type="transmembrane region" description="Helical" evidence="5">
    <location>
        <begin position="113"/>
        <end position="134"/>
    </location>
</feature>
<organism evidence="7 8">
    <name type="scientific">Serinicoccus chungangensis</name>
    <dbReference type="NCBI Taxonomy" id="767452"/>
    <lineage>
        <taxon>Bacteria</taxon>
        <taxon>Bacillati</taxon>
        <taxon>Actinomycetota</taxon>
        <taxon>Actinomycetes</taxon>
        <taxon>Micrococcales</taxon>
        <taxon>Ornithinimicrobiaceae</taxon>
        <taxon>Serinicoccus</taxon>
    </lineage>
</organism>
<dbReference type="STRING" id="767452.AVL62_07105"/>
<evidence type="ECO:0000256" key="2">
    <source>
        <dbReference type="ARBA" id="ARBA00022692"/>
    </source>
</evidence>
<name>A0A0W8IHR9_9MICO</name>
<dbReference type="Pfam" id="PF07690">
    <property type="entry name" value="MFS_1"/>
    <property type="match status" value="1"/>
</dbReference>
<gene>
    <name evidence="7" type="ORF">AVL62_07105</name>
</gene>
<dbReference type="Proteomes" id="UP000054837">
    <property type="component" value="Unassembled WGS sequence"/>
</dbReference>
<keyword evidence="2 5" id="KW-0812">Transmembrane</keyword>
<feature type="transmembrane region" description="Helical" evidence="5">
    <location>
        <begin position="347"/>
        <end position="368"/>
    </location>
</feature>
<feature type="transmembrane region" description="Helical" evidence="5">
    <location>
        <begin position="20"/>
        <end position="44"/>
    </location>
</feature>
<dbReference type="PROSITE" id="PS50850">
    <property type="entry name" value="MFS"/>
    <property type="match status" value="1"/>
</dbReference>
<keyword evidence="8" id="KW-1185">Reference proteome</keyword>
<dbReference type="GO" id="GO:0022857">
    <property type="term" value="F:transmembrane transporter activity"/>
    <property type="evidence" value="ECO:0007669"/>
    <property type="project" value="InterPro"/>
</dbReference>
<evidence type="ECO:0000256" key="3">
    <source>
        <dbReference type="ARBA" id="ARBA00022989"/>
    </source>
</evidence>
<evidence type="ECO:0000256" key="4">
    <source>
        <dbReference type="ARBA" id="ARBA00023136"/>
    </source>
</evidence>
<keyword evidence="4 5" id="KW-0472">Membrane</keyword>
<feature type="transmembrane region" description="Helical" evidence="5">
    <location>
        <begin position="212"/>
        <end position="233"/>
    </location>
</feature>
<dbReference type="PANTHER" id="PTHR42718:SF39">
    <property type="entry name" value="ACTINORHODIN TRANSPORTER-RELATED"/>
    <property type="match status" value="1"/>
</dbReference>
<evidence type="ECO:0000313" key="8">
    <source>
        <dbReference type="Proteomes" id="UP000054837"/>
    </source>
</evidence>
<sequence>MTADRTSRTDTTHDPDPARWRILAVTLAVGFMSLLDVTIVNVAIPSMREGLDTSAASIQWVVSGYALTFGLMLVTGGRLGDAWGRRRIMLVGLAGFVLASAACGLAPTAGVLVAARLVQGLSAGLLAPQNTGLIQDLFTGAERGRAFGLFGLVVSVASGIGPVLGGIIITLAGEEGGWRWVFLVNVPIGLVLLVAIARIVPDLRGKESDPRLDLVGALLLGAAVMCLLLPVVALESGDLWALVLLVGVPVFAWAFLSYEKRLARTGGMPLLDVDLLRRTPGYANGIVVGSLYFTGFTGVFLVLSIFLQDGLGYSTLVTGLLLTPFAVGSAVSSPWAGRAVTRVGRVLVVRALLVMMSGLVVLGVLVGPAQDSPWLWLALAAPLLLAGLGGGAVVSPNFTLTLAQVPQRMGGAAGGALQTGQRVGSAIGAAVLVTAYQVGAGSGDDAATGLRAALGTALVLLLAALAAAVWDGRRRAEAAAADEEESGVPG</sequence>
<feature type="transmembrane region" description="Helical" evidence="5">
    <location>
        <begin position="178"/>
        <end position="200"/>
    </location>
</feature>
<dbReference type="SUPFAM" id="SSF103473">
    <property type="entry name" value="MFS general substrate transporter"/>
    <property type="match status" value="1"/>
</dbReference>
<dbReference type="CDD" id="cd17321">
    <property type="entry name" value="MFS_MMR_MDR_like"/>
    <property type="match status" value="1"/>
</dbReference>
<dbReference type="InterPro" id="IPR011701">
    <property type="entry name" value="MFS"/>
</dbReference>
<dbReference type="RefSeq" id="WP_058889905.1">
    <property type="nucleotide sequence ID" value="NZ_LQBL01000002.1"/>
</dbReference>
<dbReference type="PANTHER" id="PTHR42718">
    <property type="entry name" value="MAJOR FACILITATOR SUPERFAMILY MULTIDRUG TRANSPORTER MFSC"/>
    <property type="match status" value="1"/>
</dbReference>
<comment type="caution">
    <text evidence="7">The sequence shown here is derived from an EMBL/GenBank/DDBJ whole genome shotgun (WGS) entry which is preliminary data.</text>
</comment>
<feature type="transmembrane region" description="Helical" evidence="5">
    <location>
        <begin position="239"/>
        <end position="258"/>
    </location>
</feature>
<feature type="transmembrane region" description="Helical" evidence="5">
    <location>
        <begin position="146"/>
        <end position="172"/>
    </location>
</feature>
<evidence type="ECO:0000256" key="5">
    <source>
        <dbReference type="SAM" id="Phobius"/>
    </source>
</evidence>
<evidence type="ECO:0000259" key="6">
    <source>
        <dbReference type="PROSITE" id="PS50850"/>
    </source>
</evidence>
<dbReference type="EMBL" id="LQBL01000002">
    <property type="protein sequence ID" value="KUG59430.1"/>
    <property type="molecule type" value="Genomic_DNA"/>
</dbReference>
<reference evidence="7 8" key="1">
    <citation type="submission" date="2015-12" db="EMBL/GenBank/DDBJ databases">
        <title>Serinicoccus chungangenesis strain CD08_5 genome sequencing and assembly.</title>
        <authorList>
            <person name="Chander A.M."/>
            <person name="Kaur G."/>
            <person name="Nair G.R."/>
            <person name="Dhawan D.K."/>
            <person name="Kochhar R.K."/>
            <person name="Mayilraj S."/>
            <person name="Bhadada S.K."/>
        </authorList>
    </citation>
    <scope>NUCLEOTIDE SEQUENCE [LARGE SCALE GENOMIC DNA]</scope>
    <source>
        <strain evidence="7 8">CD08_5</strain>
    </source>
</reference>
<feature type="transmembrane region" description="Helical" evidence="5">
    <location>
        <begin position="88"/>
        <end position="107"/>
    </location>
</feature>
<dbReference type="GO" id="GO:0005886">
    <property type="term" value="C:plasma membrane"/>
    <property type="evidence" value="ECO:0007669"/>
    <property type="project" value="UniProtKB-SubCell"/>
</dbReference>
<feature type="transmembrane region" description="Helical" evidence="5">
    <location>
        <begin position="286"/>
        <end position="307"/>
    </location>
</feature>
<feature type="transmembrane region" description="Helical" evidence="5">
    <location>
        <begin position="56"/>
        <end position="76"/>
    </location>
</feature>
<feature type="transmembrane region" description="Helical" evidence="5">
    <location>
        <begin position="313"/>
        <end position="335"/>
    </location>
</feature>
<comment type="subcellular location">
    <subcellularLocation>
        <location evidence="1">Cell membrane</location>
        <topology evidence="1">Multi-pass membrane protein</topology>
    </subcellularLocation>
</comment>
<dbReference type="Gene3D" id="1.20.1250.20">
    <property type="entry name" value="MFS general substrate transporter like domains"/>
    <property type="match status" value="1"/>
</dbReference>
<keyword evidence="3 5" id="KW-1133">Transmembrane helix</keyword>
<accession>A0A0W8IHR9</accession>
<feature type="transmembrane region" description="Helical" evidence="5">
    <location>
        <begin position="423"/>
        <end position="440"/>
    </location>
</feature>
<dbReference type="InterPro" id="IPR036259">
    <property type="entry name" value="MFS_trans_sf"/>
</dbReference>
<feature type="transmembrane region" description="Helical" evidence="5">
    <location>
        <begin position="452"/>
        <end position="470"/>
    </location>
</feature>
<dbReference type="InterPro" id="IPR020846">
    <property type="entry name" value="MFS_dom"/>
</dbReference>
<evidence type="ECO:0000256" key="1">
    <source>
        <dbReference type="ARBA" id="ARBA00004651"/>
    </source>
</evidence>
<dbReference type="PRINTS" id="PR01036">
    <property type="entry name" value="TCRTETB"/>
</dbReference>
<dbReference type="Gene3D" id="1.20.1720.10">
    <property type="entry name" value="Multidrug resistance protein D"/>
    <property type="match status" value="1"/>
</dbReference>
<feature type="domain" description="Major facilitator superfamily (MFS) profile" evidence="6">
    <location>
        <begin position="22"/>
        <end position="475"/>
    </location>
</feature>
<proteinExistence type="predicted"/>